<dbReference type="Proteomes" id="UP001085076">
    <property type="component" value="Miscellaneous, Linkage group lg02"/>
</dbReference>
<dbReference type="OrthoDB" id="1734653at2759"/>
<dbReference type="PANTHER" id="PTHR13778:SF13">
    <property type="entry name" value="GALACTURONOSYLTRANSFERASE-LIKE 3-RELATED"/>
    <property type="match status" value="1"/>
</dbReference>
<evidence type="ECO:0000256" key="3">
    <source>
        <dbReference type="ARBA" id="ARBA00022679"/>
    </source>
</evidence>
<dbReference type="InterPro" id="IPR050748">
    <property type="entry name" value="Glycosyltrans_8_dom-fam"/>
</dbReference>
<feature type="compositionally biased region" description="Polar residues" evidence="4">
    <location>
        <begin position="138"/>
        <end position="159"/>
    </location>
</feature>
<dbReference type="EMBL" id="JAGGNH010000002">
    <property type="protein sequence ID" value="KAJ0982683.1"/>
    <property type="molecule type" value="Genomic_DNA"/>
</dbReference>
<reference evidence="5" key="1">
    <citation type="submission" date="2021-03" db="EMBL/GenBank/DDBJ databases">
        <authorList>
            <person name="Li Z."/>
            <person name="Yang C."/>
        </authorList>
    </citation>
    <scope>NUCLEOTIDE SEQUENCE</scope>
    <source>
        <strain evidence="5">Dzin_1.0</strain>
        <tissue evidence="5">Leaf</tissue>
    </source>
</reference>
<proteinExistence type="predicted"/>
<protein>
    <submittedName>
        <fullName evidence="5">Uncharacterized protein</fullName>
    </submittedName>
</protein>
<comment type="caution">
    <text evidence="5">The sequence shown here is derived from an EMBL/GenBank/DDBJ whole genome shotgun (WGS) entry which is preliminary data.</text>
</comment>
<sequence>MLLVVSRSCFWSPPGMLTAEDAHRLELSSFREAPAFRNGRSCIAAPTVHIAMTLDAAYLRGSLADVLSVLQHASCPESLDRHNGTNKMMSRSYTNLLDLAADNFSAISLSGNPRPRRLPRVMTVPGIMSDLDEDDPANSVSSDVPSSLAQTGSSSSPTSLPVRARRSRWPQVVAILG</sequence>
<evidence type="ECO:0000256" key="4">
    <source>
        <dbReference type="SAM" id="MobiDB-lite"/>
    </source>
</evidence>
<evidence type="ECO:0000256" key="2">
    <source>
        <dbReference type="ARBA" id="ARBA00022676"/>
    </source>
</evidence>
<evidence type="ECO:0000313" key="6">
    <source>
        <dbReference type="Proteomes" id="UP001085076"/>
    </source>
</evidence>
<keyword evidence="2" id="KW-0328">Glycosyltransferase</keyword>
<dbReference type="PANTHER" id="PTHR13778">
    <property type="entry name" value="GLYCOSYLTRANSFERASE 8 DOMAIN-CONTAINING PROTEIN"/>
    <property type="match status" value="1"/>
</dbReference>
<feature type="region of interest" description="Disordered" evidence="4">
    <location>
        <begin position="127"/>
        <end position="164"/>
    </location>
</feature>
<accession>A0A9D5HN47</accession>
<comment type="pathway">
    <text evidence="1">Glycan metabolism; pectin biosynthesis.</text>
</comment>
<organism evidence="5 6">
    <name type="scientific">Dioscorea zingiberensis</name>
    <dbReference type="NCBI Taxonomy" id="325984"/>
    <lineage>
        <taxon>Eukaryota</taxon>
        <taxon>Viridiplantae</taxon>
        <taxon>Streptophyta</taxon>
        <taxon>Embryophyta</taxon>
        <taxon>Tracheophyta</taxon>
        <taxon>Spermatophyta</taxon>
        <taxon>Magnoliopsida</taxon>
        <taxon>Liliopsida</taxon>
        <taxon>Dioscoreales</taxon>
        <taxon>Dioscoreaceae</taxon>
        <taxon>Dioscorea</taxon>
    </lineage>
</organism>
<gene>
    <name evidence="5" type="ORF">J5N97_010938</name>
</gene>
<keyword evidence="3" id="KW-0808">Transferase</keyword>
<name>A0A9D5HN47_9LILI</name>
<evidence type="ECO:0000313" key="5">
    <source>
        <dbReference type="EMBL" id="KAJ0982683.1"/>
    </source>
</evidence>
<dbReference type="GO" id="GO:0005794">
    <property type="term" value="C:Golgi apparatus"/>
    <property type="evidence" value="ECO:0007669"/>
    <property type="project" value="TreeGrafter"/>
</dbReference>
<reference evidence="5" key="2">
    <citation type="journal article" date="2022" name="Hortic Res">
        <title>The genome of Dioscorea zingiberensis sheds light on the biosynthesis, origin and evolution of the medicinally important diosgenin saponins.</title>
        <authorList>
            <person name="Li Y."/>
            <person name="Tan C."/>
            <person name="Li Z."/>
            <person name="Guo J."/>
            <person name="Li S."/>
            <person name="Chen X."/>
            <person name="Wang C."/>
            <person name="Dai X."/>
            <person name="Yang H."/>
            <person name="Song W."/>
            <person name="Hou L."/>
            <person name="Xu J."/>
            <person name="Tong Z."/>
            <person name="Xu A."/>
            <person name="Yuan X."/>
            <person name="Wang W."/>
            <person name="Yang Q."/>
            <person name="Chen L."/>
            <person name="Sun Z."/>
            <person name="Wang K."/>
            <person name="Pan B."/>
            <person name="Chen J."/>
            <person name="Bao Y."/>
            <person name="Liu F."/>
            <person name="Qi X."/>
            <person name="Gang D.R."/>
            <person name="Wen J."/>
            <person name="Li J."/>
        </authorList>
    </citation>
    <scope>NUCLEOTIDE SEQUENCE</scope>
    <source>
        <strain evidence="5">Dzin_1.0</strain>
    </source>
</reference>
<keyword evidence="6" id="KW-1185">Reference proteome</keyword>
<dbReference type="GO" id="GO:0016757">
    <property type="term" value="F:glycosyltransferase activity"/>
    <property type="evidence" value="ECO:0007669"/>
    <property type="project" value="UniProtKB-KW"/>
</dbReference>
<dbReference type="AlphaFoldDB" id="A0A9D5HN47"/>
<evidence type="ECO:0000256" key="1">
    <source>
        <dbReference type="ARBA" id="ARBA00004877"/>
    </source>
</evidence>